<keyword evidence="1" id="KW-0472">Membrane</keyword>
<dbReference type="VEuPathDB" id="VectorBase:MDOMA2_003683"/>
<sequence>MNTLTKQNLIIGLSALSFCVAIVLKEFENRKILKESSFNHNTPNDDDDDQVALKIAICSGAIIVCLLQIWGTLRHPLALIPFIPCIIWAIGYTVLNNTFNFMWMRYDHFPFILSNVLVVGMEVLALYTTCSFVRHLWNEKKKKSVEKQNPNYYDKV</sequence>
<dbReference type="KEGG" id="mde:101895837"/>
<keyword evidence="1" id="KW-0812">Transmembrane</keyword>
<dbReference type="VEuPathDB" id="VectorBase:MDOA007581"/>
<accession>A0A1I8MR13</accession>
<evidence type="ECO:0000256" key="1">
    <source>
        <dbReference type="SAM" id="Phobius"/>
    </source>
</evidence>
<feature type="transmembrane region" description="Helical" evidence="1">
    <location>
        <begin position="51"/>
        <end position="70"/>
    </location>
</feature>
<feature type="transmembrane region" description="Helical" evidence="1">
    <location>
        <begin position="77"/>
        <end position="95"/>
    </location>
</feature>
<organism evidence="2">
    <name type="scientific">Musca domestica</name>
    <name type="common">House fly</name>
    <dbReference type="NCBI Taxonomy" id="7370"/>
    <lineage>
        <taxon>Eukaryota</taxon>
        <taxon>Metazoa</taxon>
        <taxon>Ecdysozoa</taxon>
        <taxon>Arthropoda</taxon>
        <taxon>Hexapoda</taxon>
        <taxon>Insecta</taxon>
        <taxon>Pterygota</taxon>
        <taxon>Neoptera</taxon>
        <taxon>Endopterygota</taxon>
        <taxon>Diptera</taxon>
        <taxon>Brachycera</taxon>
        <taxon>Muscomorpha</taxon>
        <taxon>Muscoidea</taxon>
        <taxon>Muscidae</taxon>
        <taxon>Musca</taxon>
    </lineage>
</organism>
<dbReference type="RefSeq" id="XP_005183319.1">
    <property type="nucleotide sequence ID" value="XM_005183262.3"/>
</dbReference>
<proteinExistence type="predicted"/>
<name>A0A1I8MR13_MUSDO</name>
<reference evidence="4" key="2">
    <citation type="submission" date="2025-04" db="UniProtKB">
        <authorList>
            <consortium name="RefSeq"/>
        </authorList>
    </citation>
    <scope>IDENTIFICATION</scope>
    <source>
        <strain evidence="4">Aabys</strain>
    </source>
</reference>
<reference evidence="2" key="1">
    <citation type="submission" date="2020-05" db="UniProtKB">
        <authorList>
            <consortium name="EnsemblMetazoa"/>
        </authorList>
    </citation>
    <scope>IDENTIFICATION</scope>
    <source>
        <strain evidence="2">Aabys</strain>
    </source>
</reference>
<evidence type="ECO:0000313" key="4">
    <source>
        <dbReference type="RefSeq" id="XP_005183319.1"/>
    </source>
</evidence>
<evidence type="ECO:0000313" key="2">
    <source>
        <dbReference type="EnsemblMetazoa" id="MDOA007581-PA"/>
    </source>
</evidence>
<feature type="transmembrane region" description="Helical" evidence="1">
    <location>
        <begin position="115"/>
        <end position="137"/>
    </location>
</feature>
<dbReference type="EnsemblMetazoa" id="MDOA007581-RA">
    <property type="protein sequence ID" value="MDOA007581-PA"/>
    <property type="gene ID" value="MDOA007581"/>
</dbReference>
<dbReference type="Proteomes" id="UP001652621">
    <property type="component" value="Unplaced"/>
</dbReference>
<evidence type="ECO:0000313" key="3">
    <source>
        <dbReference type="Proteomes" id="UP001652621"/>
    </source>
</evidence>
<keyword evidence="1" id="KW-1133">Transmembrane helix</keyword>
<gene>
    <name evidence="2" type="primary">101895837</name>
    <name evidence="4" type="synonym">LOC101895837</name>
</gene>
<keyword evidence="3" id="KW-1185">Reference proteome</keyword>
<protein>
    <submittedName>
        <fullName evidence="4">Uncharacterized protein LOC101895837</fullName>
    </submittedName>
</protein>
<dbReference type="AlphaFoldDB" id="A0A1I8MR13"/>
<dbReference type="GeneID" id="101895837"/>